<gene>
    <name evidence="3" type="ORF">GCM10023147_17530</name>
</gene>
<dbReference type="SMART" id="SM00530">
    <property type="entry name" value="HTH_XRE"/>
    <property type="match status" value="1"/>
</dbReference>
<dbReference type="InterPro" id="IPR001387">
    <property type="entry name" value="Cro/C1-type_HTH"/>
</dbReference>
<evidence type="ECO:0000313" key="3">
    <source>
        <dbReference type="EMBL" id="GAA4390043.1"/>
    </source>
</evidence>
<dbReference type="Gene3D" id="3.30.450.180">
    <property type="match status" value="1"/>
</dbReference>
<sequence>MNAAGVGAAGDPRTDSSSYRTVGDIIVERMDHRAEVAEFLRTRRDRITPEQVGVIGGGRRRVPGLRREEVAMLTGVSVEYYARMERGDLAGVSAEVLASLARALRLDEAEIDHLDALARAAGPPPPRRRRSTTRPTVSPALQRFLDAVIGAPMWVRDRRLDFIAANPLGRALYAPVLAEPANRGNTARFTFLDPASRLFFPDWERNADEVAATLRTYAGQSPRDKRLTGLIGELVTRSDAFGSRWARHDVRHHRDGIKRIHHPAVGDLELSYTAMDLPATPEWFVFAFTAEPGSPTEERLRLLGSLAVSDRSAGGVPDHH</sequence>
<dbReference type="InterPro" id="IPR010982">
    <property type="entry name" value="Lambda_DNA-bd_dom_sf"/>
</dbReference>
<reference evidence="4" key="1">
    <citation type="journal article" date="2019" name="Int. J. Syst. Evol. Microbiol.">
        <title>The Global Catalogue of Microorganisms (GCM) 10K type strain sequencing project: providing services to taxonomists for standard genome sequencing and annotation.</title>
        <authorList>
            <consortium name="The Broad Institute Genomics Platform"/>
            <consortium name="The Broad Institute Genome Sequencing Center for Infectious Disease"/>
            <person name="Wu L."/>
            <person name="Ma J."/>
        </authorList>
    </citation>
    <scope>NUCLEOTIDE SEQUENCE [LARGE SCALE GENOMIC DNA]</scope>
    <source>
        <strain evidence="4">JCM 17688</strain>
    </source>
</reference>
<feature type="domain" description="HTH cro/C1-type" evidence="2">
    <location>
        <begin position="64"/>
        <end position="111"/>
    </location>
</feature>
<name>A0ABP8JFS8_9ACTN</name>
<dbReference type="Proteomes" id="UP001500635">
    <property type="component" value="Unassembled WGS sequence"/>
</dbReference>
<dbReference type="PANTHER" id="PTHR35010">
    <property type="entry name" value="BLL4672 PROTEIN-RELATED"/>
    <property type="match status" value="1"/>
</dbReference>
<feature type="region of interest" description="Disordered" evidence="1">
    <location>
        <begin position="116"/>
        <end position="136"/>
    </location>
</feature>
<dbReference type="InterPro" id="IPR041413">
    <property type="entry name" value="MLTR_LBD"/>
</dbReference>
<comment type="caution">
    <text evidence="3">The sequence shown here is derived from an EMBL/GenBank/DDBJ whole genome shotgun (WGS) entry which is preliminary data.</text>
</comment>
<proteinExistence type="predicted"/>
<evidence type="ECO:0000256" key="1">
    <source>
        <dbReference type="SAM" id="MobiDB-lite"/>
    </source>
</evidence>
<dbReference type="Gene3D" id="1.10.260.40">
    <property type="entry name" value="lambda repressor-like DNA-binding domains"/>
    <property type="match status" value="1"/>
</dbReference>
<dbReference type="SUPFAM" id="SSF47413">
    <property type="entry name" value="lambda repressor-like DNA-binding domains"/>
    <property type="match status" value="1"/>
</dbReference>
<dbReference type="Pfam" id="PF13560">
    <property type="entry name" value="HTH_31"/>
    <property type="match status" value="1"/>
</dbReference>
<dbReference type="PANTHER" id="PTHR35010:SF2">
    <property type="entry name" value="BLL4672 PROTEIN"/>
    <property type="match status" value="1"/>
</dbReference>
<dbReference type="CDD" id="cd00093">
    <property type="entry name" value="HTH_XRE"/>
    <property type="match status" value="1"/>
</dbReference>
<dbReference type="PROSITE" id="PS50943">
    <property type="entry name" value="HTH_CROC1"/>
    <property type="match status" value="1"/>
</dbReference>
<dbReference type="EMBL" id="BAABFR010000021">
    <property type="protein sequence ID" value="GAA4390043.1"/>
    <property type="molecule type" value="Genomic_DNA"/>
</dbReference>
<dbReference type="Pfam" id="PF17765">
    <property type="entry name" value="MLTR_LBD"/>
    <property type="match status" value="1"/>
</dbReference>
<evidence type="ECO:0000259" key="2">
    <source>
        <dbReference type="PROSITE" id="PS50943"/>
    </source>
</evidence>
<keyword evidence="4" id="KW-1185">Reference proteome</keyword>
<evidence type="ECO:0000313" key="4">
    <source>
        <dbReference type="Proteomes" id="UP001500635"/>
    </source>
</evidence>
<protein>
    <submittedName>
        <fullName evidence="3">Helix-turn-helix transcriptional regulator</fullName>
    </submittedName>
</protein>
<organism evidence="3 4">
    <name type="scientific">Tsukamurella soli</name>
    <dbReference type="NCBI Taxonomy" id="644556"/>
    <lineage>
        <taxon>Bacteria</taxon>
        <taxon>Bacillati</taxon>
        <taxon>Actinomycetota</taxon>
        <taxon>Actinomycetes</taxon>
        <taxon>Mycobacteriales</taxon>
        <taxon>Tsukamurellaceae</taxon>
        <taxon>Tsukamurella</taxon>
    </lineage>
</organism>
<accession>A0ABP8JFS8</accession>